<reference evidence="8" key="1">
    <citation type="submission" date="2021-12" db="EMBL/GenBank/DDBJ databases">
        <authorList>
            <person name="King R."/>
        </authorList>
    </citation>
    <scope>NUCLEOTIDE SEQUENCE</scope>
</reference>
<dbReference type="SUPFAM" id="SSF52833">
    <property type="entry name" value="Thioredoxin-like"/>
    <property type="match status" value="1"/>
</dbReference>
<dbReference type="Gene3D" id="3.40.30.10">
    <property type="entry name" value="Glutaredoxin"/>
    <property type="match status" value="1"/>
</dbReference>
<dbReference type="InterPro" id="IPR039101">
    <property type="entry name" value="TMX2"/>
</dbReference>
<dbReference type="GO" id="GO:0015036">
    <property type="term" value="F:disulfide oxidoreductase activity"/>
    <property type="evidence" value="ECO:0007669"/>
    <property type="project" value="TreeGrafter"/>
</dbReference>
<dbReference type="GO" id="GO:0016020">
    <property type="term" value="C:membrane"/>
    <property type="evidence" value="ECO:0007669"/>
    <property type="project" value="UniProtKB-SubCell"/>
</dbReference>
<feature type="transmembrane region" description="Helical" evidence="6">
    <location>
        <begin position="90"/>
        <end position="114"/>
    </location>
</feature>
<keyword evidence="5 6" id="KW-0472">Membrane</keyword>
<evidence type="ECO:0000259" key="7">
    <source>
        <dbReference type="Pfam" id="PF00085"/>
    </source>
</evidence>
<keyword evidence="4 6" id="KW-1133">Transmembrane helix</keyword>
<dbReference type="Pfam" id="PF00085">
    <property type="entry name" value="Thioredoxin"/>
    <property type="match status" value="1"/>
</dbReference>
<evidence type="ECO:0000256" key="1">
    <source>
        <dbReference type="ARBA" id="ARBA00004479"/>
    </source>
</evidence>
<proteinExistence type="predicted"/>
<dbReference type="AlphaFoldDB" id="A0A9P0AVE0"/>
<dbReference type="CDD" id="cd02962">
    <property type="entry name" value="TMX2"/>
    <property type="match status" value="1"/>
</dbReference>
<feature type="domain" description="Thioredoxin" evidence="7">
    <location>
        <begin position="137"/>
        <end position="230"/>
    </location>
</feature>
<name>A0A9P0AVE0_BRAAE</name>
<keyword evidence="2 6" id="KW-0812">Transmembrane</keyword>
<dbReference type="EMBL" id="OV121141">
    <property type="protein sequence ID" value="CAH0548904.1"/>
    <property type="molecule type" value="Genomic_DNA"/>
</dbReference>
<accession>A0A9P0AVE0</accession>
<dbReference type="Proteomes" id="UP001154078">
    <property type="component" value="Chromosome 10"/>
</dbReference>
<evidence type="ECO:0000256" key="6">
    <source>
        <dbReference type="SAM" id="Phobius"/>
    </source>
</evidence>
<comment type="subcellular location">
    <subcellularLocation>
        <location evidence="1">Membrane</location>
        <topology evidence="1">Single-pass type I membrane protein</topology>
    </subcellularLocation>
</comment>
<evidence type="ECO:0000313" key="9">
    <source>
        <dbReference type="Proteomes" id="UP001154078"/>
    </source>
</evidence>
<evidence type="ECO:0000256" key="3">
    <source>
        <dbReference type="ARBA" id="ARBA00022729"/>
    </source>
</evidence>
<feature type="transmembrane region" description="Helical" evidence="6">
    <location>
        <begin position="14"/>
        <end position="33"/>
    </location>
</feature>
<keyword evidence="3" id="KW-0732">Signal</keyword>
<evidence type="ECO:0000313" key="8">
    <source>
        <dbReference type="EMBL" id="CAH0548904.1"/>
    </source>
</evidence>
<evidence type="ECO:0000256" key="4">
    <source>
        <dbReference type="ARBA" id="ARBA00022989"/>
    </source>
</evidence>
<dbReference type="InterPro" id="IPR013766">
    <property type="entry name" value="Thioredoxin_domain"/>
</dbReference>
<keyword evidence="9" id="KW-1185">Reference proteome</keyword>
<dbReference type="InterPro" id="IPR037463">
    <property type="entry name" value="TMX2_thioredoxin_dom"/>
</dbReference>
<protein>
    <recommendedName>
        <fullName evidence="7">Thioredoxin domain-containing protein</fullName>
    </recommendedName>
</protein>
<sequence length="270" mass="31030">MALKKDFKLLVKPYYLINILMSLSYVILKNIPGVCNFIFRTDVCEFDGRETEILFFLVVVVMIRSRKSGSVTMINYLSASFVYTKIANCILWYHADIYMGAGYTLLFLIIAILFPEPTYDGPSNVVYFGSSKHLEMELEKDPRIVWIVCFYTVWNPLCVNLAPVFAEISVKYNLDLLKFGKIDLGRYPDASKRFLVSDSPLSKQLPTIVMFKEGKEVSRRPTFDVKGKLMKFLFSEQNIVAAFDLNNQYESCKKEAKDGNSKKSLNKKKN</sequence>
<dbReference type="PANTHER" id="PTHR15853">
    <property type="entry name" value="THIOREDOXIN-RELATED"/>
    <property type="match status" value="1"/>
</dbReference>
<dbReference type="PANTHER" id="PTHR15853:SF0">
    <property type="entry name" value="THIOREDOXIN-RELATED TRANSMEMBRANE PROTEIN 2"/>
    <property type="match status" value="1"/>
</dbReference>
<organism evidence="8 9">
    <name type="scientific">Brassicogethes aeneus</name>
    <name type="common">Rape pollen beetle</name>
    <name type="synonym">Meligethes aeneus</name>
    <dbReference type="NCBI Taxonomy" id="1431903"/>
    <lineage>
        <taxon>Eukaryota</taxon>
        <taxon>Metazoa</taxon>
        <taxon>Ecdysozoa</taxon>
        <taxon>Arthropoda</taxon>
        <taxon>Hexapoda</taxon>
        <taxon>Insecta</taxon>
        <taxon>Pterygota</taxon>
        <taxon>Neoptera</taxon>
        <taxon>Endopterygota</taxon>
        <taxon>Coleoptera</taxon>
        <taxon>Polyphaga</taxon>
        <taxon>Cucujiformia</taxon>
        <taxon>Nitidulidae</taxon>
        <taxon>Meligethinae</taxon>
        <taxon>Brassicogethes</taxon>
    </lineage>
</organism>
<evidence type="ECO:0000256" key="2">
    <source>
        <dbReference type="ARBA" id="ARBA00022692"/>
    </source>
</evidence>
<gene>
    <name evidence="8" type="ORF">MELIAE_LOCUS2253</name>
</gene>
<evidence type="ECO:0000256" key="5">
    <source>
        <dbReference type="ARBA" id="ARBA00023136"/>
    </source>
</evidence>
<dbReference type="InterPro" id="IPR036249">
    <property type="entry name" value="Thioredoxin-like_sf"/>
</dbReference>
<dbReference type="OrthoDB" id="20229at2759"/>
<feature type="transmembrane region" description="Helical" evidence="6">
    <location>
        <begin position="144"/>
        <end position="166"/>
    </location>
</feature>